<dbReference type="EMBL" id="BJVY01000001">
    <property type="protein sequence ID" value="GEL68309.1"/>
    <property type="molecule type" value="Genomic_DNA"/>
</dbReference>
<organism evidence="2 3">
    <name type="scientific">Myxococcus virescens</name>
    <dbReference type="NCBI Taxonomy" id="83456"/>
    <lineage>
        <taxon>Bacteria</taxon>
        <taxon>Pseudomonadati</taxon>
        <taxon>Myxococcota</taxon>
        <taxon>Myxococcia</taxon>
        <taxon>Myxococcales</taxon>
        <taxon>Cystobacterineae</taxon>
        <taxon>Myxococcaceae</taxon>
        <taxon>Myxococcus</taxon>
    </lineage>
</organism>
<reference evidence="2 3" key="1">
    <citation type="submission" date="2019-07" db="EMBL/GenBank/DDBJ databases">
        <title>Whole genome shotgun sequence of Myxococcus virescens NBRC 100334.</title>
        <authorList>
            <person name="Hosoyama A."/>
            <person name="Uohara A."/>
            <person name="Ohji S."/>
            <person name="Ichikawa N."/>
        </authorList>
    </citation>
    <scope>NUCLEOTIDE SEQUENCE [LARGE SCALE GENOMIC DNA]</scope>
    <source>
        <strain evidence="2 3">NBRC 100334</strain>
    </source>
</reference>
<feature type="compositionally biased region" description="Polar residues" evidence="1">
    <location>
        <begin position="25"/>
        <end position="42"/>
    </location>
</feature>
<name>A0A511H653_9BACT</name>
<protein>
    <submittedName>
        <fullName evidence="2">Uncharacterized protein</fullName>
    </submittedName>
</protein>
<feature type="region of interest" description="Disordered" evidence="1">
    <location>
        <begin position="1"/>
        <end position="44"/>
    </location>
</feature>
<accession>A0A511H653</accession>
<evidence type="ECO:0000256" key="1">
    <source>
        <dbReference type="SAM" id="MobiDB-lite"/>
    </source>
</evidence>
<dbReference type="AlphaFoldDB" id="A0A511H653"/>
<proteinExistence type="predicted"/>
<gene>
    <name evidence="2" type="ORF">MVI01_00930</name>
</gene>
<evidence type="ECO:0000313" key="2">
    <source>
        <dbReference type="EMBL" id="GEL68309.1"/>
    </source>
</evidence>
<dbReference type="Proteomes" id="UP000321224">
    <property type="component" value="Unassembled WGS sequence"/>
</dbReference>
<comment type="caution">
    <text evidence="2">The sequence shown here is derived from an EMBL/GenBank/DDBJ whole genome shotgun (WGS) entry which is preliminary data.</text>
</comment>
<sequence>MEKTTKEGAPGGAGQGRSRRRYSAEESNSSGGRLMSSGSPSMQLELRSAHVPGEGNERRPLAALCEDEPHVHGELAWTIGERRVPCMGFWGPDDVCLGQWWDELTGAVAALSDRQPYTLDSCEQGDPAFLFERTDASLHLSIVAGIGGGAPHPEWQNAEFAWDDLGAALRRFKHDLRQLLELKGPPTLPAEWKKRFSERE</sequence>
<evidence type="ECO:0000313" key="3">
    <source>
        <dbReference type="Proteomes" id="UP000321224"/>
    </source>
</evidence>